<evidence type="ECO:0000259" key="5">
    <source>
        <dbReference type="Pfam" id="PF03330"/>
    </source>
</evidence>
<reference evidence="6 7" key="1">
    <citation type="submission" date="2016-03" db="EMBL/GenBank/DDBJ databases">
        <title>Genome sequencing of Devosia sp. S37.</title>
        <authorList>
            <person name="Mohd Nor M."/>
        </authorList>
    </citation>
    <scope>NUCLEOTIDE SEQUENCE [LARGE SCALE GENOMIC DNA]</scope>
    <source>
        <strain evidence="6 7">S37</strain>
    </source>
</reference>
<accession>A0A178I418</accession>
<dbReference type="Gene3D" id="2.40.40.10">
    <property type="entry name" value="RlpA-like domain"/>
    <property type="match status" value="1"/>
</dbReference>
<evidence type="ECO:0000256" key="1">
    <source>
        <dbReference type="ARBA" id="ARBA00023239"/>
    </source>
</evidence>
<dbReference type="GO" id="GO:0000270">
    <property type="term" value="P:peptidoglycan metabolic process"/>
    <property type="evidence" value="ECO:0007669"/>
    <property type="project" value="UniProtKB-UniRule"/>
</dbReference>
<dbReference type="AlphaFoldDB" id="A0A178I418"/>
<evidence type="ECO:0000256" key="3">
    <source>
        <dbReference type="HAMAP-Rule" id="MF_02071"/>
    </source>
</evidence>
<dbReference type="SUPFAM" id="SSF50685">
    <property type="entry name" value="Barwin-like endoglucanases"/>
    <property type="match status" value="1"/>
</dbReference>
<keyword evidence="7" id="KW-1185">Reference proteome</keyword>
<dbReference type="NCBIfam" id="TIGR00413">
    <property type="entry name" value="rlpA"/>
    <property type="match status" value="1"/>
</dbReference>
<dbReference type="EMBL" id="LVVY01000065">
    <property type="protein sequence ID" value="OAM79044.1"/>
    <property type="molecule type" value="Genomic_DNA"/>
</dbReference>
<keyword evidence="2 3" id="KW-0961">Cell wall biogenesis/degradation</keyword>
<comment type="similarity">
    <text evidence="3 4">Belongs to the RlpA family.</text>
</comment>
<protein>
    <recommendedName>
        <fullName evidence="3">Endolytic peptidoglycan transglycosylase RlpA</fullName>
        <ecNumber evidence="3">4.2.2.-</ecNumber>
    </recommendedName>
</protein>
<dbReference type="GO" id="GO:0071555">
    <property type="term" value="P:cell wall organization"/>
    <property type="evidence" value="ECO:0007669"/>
    <property type="project" value="UniProtKB-KW"/>
</dbReference>
<dbReference type="PANTHER" id="PTHR34183:SF1">
    <property type="entry name" value="ENDOLYTIC PEPTIDOGLYCAN TRANSGLYCOSYLASE RLPA"/>
    <property type="match status" value="1"/>
</dbReference>
<dbReference type="GO" id="GO:0009279">
    <property type="term" value="C:cell outer membrane"/>
    <property type="evidence" value="ECO:0007669"/>
    <property type="project" value="TreeGrafter"/>
</dbReference>
<comment type="function">
    <text evidence="3">Lytic transglycosylase with a strong preference for naked glycan strands that lack stem peptides.</text>
</comment>
<dbReference type="HAMAP" id="MF_02071">
    <property type="entry name" value="RlpA"/>
    <property type="match status" value="1"/>
</dbReference>
<evidence type="ECO:0000313" key="7">
    <source>
        <dbReference type="Proteomes" id="UP000078389"/>
    </source>
</evidence>
<evidence type="ECO:0000256" key="4">
    <source>
        <dbReference type="RuleBase" id="RU003495"/>
    </source>
</evidence>
<dbReference type="Proteomes" id="UP000078389">
    <property type="component" value="Unassembled WGS sequence"/>
</dbReference>
<organism evidence="6 7">
    <name type="scientific">Devosia elaeis</name>
    <dbReference type="NCBI Taxonomy" id="1770058"/>
    <lineage>
        <taxon>Bacteria</taxon>
        <taxon>Pseudomonadati</taxon>
        <taxon>Pseudomonadota</taxon>
        <taxon>Alphaproteobacteria</taxon>
        <taxon>Hyphomicrobiales</taxon>
        <taxon>Devosiaceae</taxon>
        <taxon>Devosia</taxon>
    </lineage>
</organism>
<dbReference type="PANTHER" id="PTHR34183">
    <property type="entry name" value="ENDOLYTIC PEPTIDOGLYCAN TRANSGLYCOSYLASE RLPA"/>
    <property type="match status" value="1"/>
</dbReference>
<dbReference type="InterPro" id="IPR034718">
    <property type="entry name" value="RlpA"/>
</dbReference>
<comment type="caution">
    <text evidence="6">The sequence shown here is derived from an EMBL/GenBank/DDBJ whole genome shotgun (WGS) entry which is preliminary data.</text>
</comment>
<keyword evidence="1 3" id="KW-0456">Lyase</keyword>
<dbReference type="STRING" id="1770058.A3840_04290"/>
<dbReference type="GO" id="GO:0008932">
    <property type="term" value="F:lytic endotransglycosylase activity"/>
    <property type="evidence" value="ECO:0007669"/>
    <property type="project" value="UniProtKB-UniRule"/>
</dbReference>
<evidence type="ECO:0000313" key="6">
    <source>
        <dbReference type="EMBL" id="OAM79044.1"/>
    </source>
</evidence>
<name>A0A178I418_9HYPH</name>
<evidence type="ECO:0000256" key="2">
    <source>
        <dbReference type="ARBA" id="ARBA00023316"/>
    </source>
</evidence>
<dbReference type="CDD" id="cd22268">
    <property type="entry name" value="DPBB_RlpA-like"/>
    <property type="match status" value="1"/>
</dbReference>
<dbReference type="InterPro" id="IPR009009">
    <property type="entry name" value="RlpA-like_DPBB"/>
</dbReference>
<proteinExistence type="inferred from homology"/>
<dbReference type="Pfam" id="PF03330">
    <property type="entry name" value="DPBB_1"/>
    <property type="match status" value="1"/>
</dbReference>
<gene>
    <name evidence="3" type="primary">rlpA</name>
    <name evidence="6" type="ORF">A3840_04290</name>
</gene>
<feature type="domain" description="RlpA-like protein double-psi beta-barrel" evidence="5">
    <location>
        <begin position="92"/>
        <end position="181"/>
    </location>
</feature>
<dbReference type="InterPro" id="IPR012997">
    <property type="entry name" value="RplA"/>
</dbReference>
<sequence>MPLVTTSWRSTVRMIALSALILPMIAACATGGGLGATVKRSAFTSSEYGVAVSPRVTSNPNPPRGGGRYQVGKPYTVRGKTYVPQHDPSYSAAGTASWYGSDFHGRRTANGEIFSANHITAAHPTLPLPSYVRVTNQDNGRSLVVRVNDRGPYVSGRIIDLSYRAASMLGYVNKGSANVTVEYVGEAPLNGDDTRTLVASYSGPADYDNGPIRVASSGGQSDRSLVGITTNFFNGLFSYADNAQQADAAIGSAHAAANAMAAGNADLAAWAATVDADNRQVQIGLGIYADPANAARLAQEFALLGSVAEDAVTADGRAATRLTLTYLKPGVGPDDVSGLARELGLHDIVLY</sequence>
<dbReference type="InterPro" id="IPR036908">
    <property type="entry name" value="RlpA-like_sf"/>
</dbReference>
<dbReference type="EC" id="4.2.2.-" evidence="3"/>